<dbReference type="EMBL" id="JARAWP010000028">
    <property type="protein sequence ID" value="MDX3023556.1"/>
    <property type="molecule type" value="Genomic_DNA"/>
</dbReference>
<evidence type="ECO:0000256" key="8">
    <source>
        <dbReference type="ARBA" id="ARBA00022989"/>
    </source>
</evidence>
<dbReference type="PANTHER" id="PTHR43806:SF11">
    <property type="entry name" value="CEREVISIN-RELATED"/>
    <property type="match status" value="1"/>
</dbReference>
<evidence type="ECO:0000256" key="13">
    <source>
        <dbReference type="SAM" id="SignalP"/>
    </source>
</evidence>
<dbReference type="Proteomes" id="UP001282288">
    <property type="component" value="Unassembled WGS sequence"/>
</dbReference>
<gene>
    <name evidence="15" type="primary">mycP</name>
    <name evidence="15" type="ORF">PV399_36640</name>
    <name evidence="16" type="ORF">PV666_37640</name>
</gene>
<reference evidence="15 17" key="1">
    <citation type="journal article" date="2023" name="Microb. Genom.">
        <title>Mesoterricola silvestris gen. nov., sp. nov., Mesoterricola sediminis sp. nov., Geothrix oryzae sp. nov., Geothrix edaphica sp. nov., Geothrix rubra sp. nov., and Geothrix limicola sp. nov., six novel members of Acidobacteriota isolated from soils.</title>
        <authorList>
            <person name="Weisberg A.J."/>
            <person name="Pearce E."/>
            <person name="Kramer C.G."/>
            <person name="Chang J.H."/>
            <person name="Clarke C.R."/>
        </authorList>
    </citation>
    <scope>NUCLEOTIDE SEQUENCE</scope>
    <source>
        <strain evidence="16 17">NB05-1H</strain>
        <strain evidence="15">NRRL_B-16521</strain>
    </source>
</reference>
<feature type="active site" description="Charge relay system" evidence="10">
    <location>
        <position position="55"/>
    </location>
</feature>
<dbReference type="EMBL" id="JARAWC010000038">
    <property type="protein sequence ID" value="MDX2965214.1"/>
    <property type="molecule type" value="Genomic_DNA"/>
</dbReference>
<feature type="domain" description="Peptidase S8/S53" evidence="14">
    <location>
        <begin position="46"/>
        <end position="306"/>
    </location>
</feature>
<dbReference type="InterPro" id="IPR023827">
    <property type="entry name" value="Peptidase_S8_Asp-AS"/>
</dbReference>
<evidence type="ECO:0000313" key="16">
    <source>
        <dbReference type="EMBL" id="MDX3023556.1"/>
    </source>
</evidence>
<evidence type="ECO:0000256" key="7">
    <source>
        <dbReference type="ARBA" id="ARBA00022825"/>
    </source>
</evidence>
<evidence type="ECO:0000256" key="4">
    <source>
        <dbReference type="ARBA" id="ARBA00022670"/>
    </source>
</evidence>
<evidence type="ECO:0000256" key="3">
    <source>
        <dbReference type="ARBA" id="ARBA00022475"/>
    </source>
</evidence>
<name>A0AAP6BI87_9ACTN</name>
<dbReference type="InterPro" id="IPR036852">
    <property type="entry name" value="Peptidase_S8/S53_dom_sf"/>
</dbReference>
<evidence type="ECO:0000256" key="11">
    <source>
        <dbReference type="SAM" id="MobiDB-lite"/>
    </source>
</evidence>
<dbReference type="GO" id="GO:0006508">
    <property type="term" value="P:proteolysis"/>
    <property type="evidence" value="ECO:0007669"/>
    <property type="project" value="UniProtKB-KW"/>
</dbReference>
<evidence type="ECO:0000256" key="2">
    <source>
        <dbReference type="ARBA" id="ARBA00011073"/>
    </source>
</evidence>
<feature type="active site" description="Charge relay system" evidence="10">
    <location>
        <position position="90"/>
    </location>
</feature>
<proteinExistence type="inferred from homology"/>
<comment type="caution">
    <text evidence="15">The sequence shown here is derived from an EMBL/GenBank/DDBJ whole genome shotgun (WGS) entry which is preliminary data.</text>
</comment>
<feature type="active site" description="Charge relay system" evidence="10">
    <location>
        <position position="257"/>
    </location>
</feature>
<evidence type="ECO:0000256" key="10">
    <source>
        <dbReference type="PROSITE-ProRule" id="PRU01240"/>
    </source>
</evidence>
<evidence type="ECO:0000256" key="9">
    <source>
        <dbReference type="ARBA" id="ARBA00023136"/>
    </source>
</evidence>
<evidence type="ECO:0000313" key="18">
    <source>
        <dbReference type="Proteomes" id="UP001282288"/>
    </source>
</evidence>
<dbReference type="Gene3D" id="3.40.50.200">
    <property type="entry name" value="Peptidase S8/S53 domain"/>
    <property type="match status" value="1"/>
</dbReference>
<dbReference type="SUPFAM" id="SSF52743">
    <property type="entry name" value="Subtilisin-like"/>
    <property type="match status" value="1"/>
</dbReference>
<dbReference type="PANTHER" id="PTHR43806">
    <property type="entry name" value="PEPTIDASE S8"/>
    <property type="match status" value="1"/>
</dbReference>
<evidence type="ECO:0000256" key="1">
    <source>
        <dbReference type="ARBA" id="ARBA00004162"/>
    </source>
</evidence>
<feature type="compositionally biased region" description="Low complexity" evidence="11">
    <location>
        <begin position="390"/>
        <end position="399"/>
    </location>
</feature>
<evidence type="ECO:0000313" key="15">
    <source>
        <dbReference type="EMBL" id="MDX2965214.1"/>
    </source>
</evidence>
<feature type="compositionally biased region" description="Low complexity" evidence="11">
    <location>
        <begin position="334"/>
        <end position="358"/>
    </location>
</feature>
<evidence type="ECO:0000313" key="17">
    <source>
        <dbReference type="Proteomes" id="UP001272987"/>
    </source>
</evidence>
<evidence type="ECO:0000259" key="14">
    <source>
        <dbReference type="Pfam" id="PF00082"/>
    </source>
</evidence>
<dbReference type="GO" id="GO:0005886">
    <property type="term" value="C:plasma membrane"/>
    <property type="evidence" value="ECO:0007669"/>
    <property type="project" value="UniProtKB-SubCell"/>
</dbReference>
<keyword evidence="17" id="KW-1185">Reference proteome</keyword>
<keyword evidence="7 10" id="KW-0720">Serine protease</keyword>
<keyword evidence="6 10" id="KW-0378">Hydrolase</keyword>
<dbReference type="InterPro" id="IPR000209">
    <property type="entry name" value="Peptidase_S8/S53_dom"/>
</dbReference>
<dbReference type="PRINTS" id="PR00723">
    <property type="entry name" value="SUBTILISIN"/>
</dbReference>
<feature type="signal peptide" evidence="13">
    <location>
        <begin position="1"/>
        <end position="21"/>
    </location>
</feature>
<feature type="transmembrane region" description="Helical" evidence="12">
    <location>
        <begin position="366"/>
        <end position="387"/>
    </location>
</feature>
<comment type="similarity">
    <text evidence="2 10">Belongs to the peptidase S8 family.</text>
</comment>
<dbReference type="AlphaFoldDB" id="A0AAP6BI87"/>
<dbReference type="InterPro" id="IPR050131">
    <property type="entry name" value="Peptidase_S8_subtilisin-like"/>
</dbReference>
<dbReference type="RefSeq" id="WP_223786178.1">
    <property type="nucleotide sequence ID" value="NZ_BCML01000036.1"/>
</dbReference>
<dbReference type="InterPro" id="IPR015500">
    <property type="entry name" value="Peptidase_S8_subtilisin-rel"/>
</dbReference>
<accession>A0AAP6BI87</accession>
<dbReference type="Proteomes" id="UP001272987">
    <property type="component" value="Unassembled WGS sequence"/>
</dbReference>
<keyword evidence="13" id="KW-0732">Signal</keyword>
<comment type="subcellular location">
    <subcellularLocation>
        <location evidence="1">Cell membrane</location>
        <topology evidence="1">Single-pass membrane protein</topology>
    </subcellularLocation>
</comment>
<keyword evidence="9 12" id="KW-0472">Membrane</keyword>
<protein>
    <submittedName>
        <fullName evidence="15">Type VII secretion-associated serine protease mycosin</fullName>
    </submittedName>
</protein>
<keyword evidence="4 10" id="KW-0645">Protease</keyword>
<feature type="region of interest" description="Disordered" evidence="11">
    <location>
        <begin position="334"/>
        <end position="360"/>
    </location>
</feature>
<dbReference type="NCBIfam" id="TIGR03921">
    <property type="entry name" value="T7SS_mycosin"/>
    <property type="match status" value="1"/>
</dbReference>
<dbReference type="GeneID" id="69805689"/>
<sequence>MATATALGLLLVGAAGTPAVGAGSTREKQWFLDGMQAETMWKTSTGKGITVAVIDTGVDPTNPDLVGRILSGKDFATNESGDEHTDYEGHGTGMAGLIAGTGAYDGGNGAFGLAPGTKILPIRMPNTAKAANLAEGERIFNDALAPAIRYAADEGAKVINISMAMSQSSLQVAESVKYALQKGSLIFAGVGNDGENGNPVMYPAATPGVVGVAAVGKNLGRTGESEFGPQVDMAAPGEDMVHACGGKTGLCVGHGTSAASALASASAALIWSVHPTWTNNQILRVMLNTIGAPVDGAKWNNAIGYGIVRPRIALQNPGDPGPADVYPLPDLAAAEKSASPSPTPSAKASEPAKAVAATKNDDGTPWLGIGLGVAALAVVGAAATVVARKLRTTPQQPQTQPYPAPQQGFGPPPTMPTSVPPHPPHNPGPN</sequence>
<dbReference type="InterPro" id="IPR023834">
    <property type="entry name" value="T7SS_pept_S8A_mycosin"/>
</dbReference>
<keyword evidence="5 12" id="KW-0812">Transmembrane</keyword>
<feature type="chain" id="PRO_5043034596" evidence="13">
    <location>
        <begin position="22"/>
        <end position="430"/>
    </location>
</feature>
<evidence type="ECO:0000256" key="5">
    <source>
        <dbReference type="ARBA" id="ARBA00022692"/>
    </source>
</evidence>
<dbReference type="GO" id="GO:0004252">
    <property type="term" value="F:serine-type endopeptidase activity"/>
    <property type="evidence" value="ECO:0007669"/>
    <property type="project" value="UniProtKB-UniRule"/>
</dbReference>
<organism evidence="15 18">
    <name type="scientific">Streptomyces acidiscabies</name>
    <dbReference type="NCBI Taxonomy" id="42234"/>
    <lineage>
        <taxon>Bacteria</taxon>
        <taxon>Bacillati</taxon>
        <taxon>Actinomycetota</taxon>
        <taxon>Actinomycetes</taxon>
        <taxon>Kitasatosporales</taxon>
        <taxon>Streptomycetaceae</taxon>
        <taxon>Streptomyces</taxon>
    </lineage>
</organism>
<dbReference type="Pfam" id="PF00082">
    <property type="entry name" value="Peptidase_S8"/>
    <property type="match status" value="1"/>
</dbReference>
<keyword evidence="8 12" id="KW-1133">Transmembrane helix</keyword>
<dbReference type="PROSITE" id="PS00136">
    <property type="entry name" value="SUBTILASE_ASP"/>
    <property type="match status" value="1"/>
</dbReference>
<evidence type="ECO:0000256" key="6">
    <source>
        <dbReference type="ARBA" id="ARBA00022801"/>
    </source>
</evidence>
<feature type="region of interest" description="Disordered" evidence="11">
    <location>
        <begin position="390"/>
        <end position="430"/>
    </location>
</feature>
<keyword evidence="3" id="KW-1003">Cell membrane</keyword>
<evidence type="ECO:0000256" key="12">
    <source>
        <dbReference type="SAM" id="Phobius"/>
    </source>
</evidence>
<dbReference type="PROSITE" id="PS51892">
    <property type="entry name" value="SUBTILASE"/>
    <property type="match status" value="1"/>
</dbReference>
<feature type="compositionally biased region" description="Pro residues" evidence="11">
    <location>
        <begin position="400"/>
        <end position="430"/>
    </location>
</feature>